<dbReference type="Proteomes" id="UP001183410">
    <property type="component" value="Unassembled WGS sequence"/>
</dbReference>
<evidence type="ECO:0000313" key="2">
    <source>
        <dbReference type="Proteomes" id="UP001183410"/>
    </source>
</evidence>
<name>A0ABU2JZ18_9ACTN</name>
<proteinExistence type="predicted"/>
<sequence length="213" mass="23890">MKYYNLSPVRDMDLPFAALPTQTIDGHQGISMARFKVVAEVAGFKTLWKLTLLKGVVKSAPFMQQLHDRIDHFTAMREEHGGKIKTADFQQAKELLDGLRSNQIGHSAQSQERHPGFDTFWQIFCWLPGNLFEGPAMRADDQRGNFEDGAAPIVGQARYDLLKAINSSIAFENIDPAWASLRQILDSTDPVAFKAEQWEWDQAADSPRIKAGG</sequence>
<gene>
    <name evidence="1" type="ORF">RM844_28410</name>
</gene>
<keyword evidence="2" id="KW-1185">Reference proteome</keyword>
<accession>A0ABU2JZ18</accession>
<evidence type="ECO:0000313" key="1">
    <source>
        <dbReference type="EMBL" id="MDT0270200.1"/>
    </source>
</evidence>
<comment type="caution">
    <text evidence="1">The sequence shown here is derived from an EMBL/GenBank/DDBJ whole genome shotgun (WGS) entry which is preliminary data.</text>
</comment>
<protein>
    <submittedName>
        <fullName evidence="1">Uncharacterized protein</fullName>
    </submittedName>
</protein>
<dbReference type="RefSeq" id="WP_311670279.1">
    <property type="nucleotide sequence ID" value="NZ_JAVREO010000024.1"/>
</dbReference>
<dbReference type="EMBL" id="JAVREO010000024">
    <property type="protein sequence ID" value="MDT0270200.1"/>
    <property type="molecule type" value="Genomic_DNA"/>
</dbReference>
<reference evidence="2" key="1">
    <citation type="submission" date="2023-07" db="EMBL/GenBank/DDBJ databases">
        <title>30 novel species of actinomycetes from the DSMZ collection.</title>
        <authorList>
            <person name="Nouioui I."/>
        </authorList>
    </citation>
    <scope>NUCLEOTIDE SEQUENCE [LARGE SCALE GENOMIC DNA]</scope>
    <source>
        <strain evidence="2">DSM 44915</strain>
    </source>
</reference>
<organism evidence="1 2">
    <name type="scientific">Streptomyces chisholmiae</name>
    <dbReference type="NCBI Taxonomy" id="3075540"/>
    <lineage>
        <taxon>Bacteria</taxon>
        <taxon>Bacillati</taxon>
        <taxon>Actinomycetota</taxon>
        <taxon>Actinomycetes</taxon>
        <taxon>Kitasatosporales</taxon>
        <taxon>Streptomycetaceae</taxon>
        <taxon>Streptomyces</taxon>
    </lineage>
</organism>